<keyword evidence="3" id="KW-1185">Reference proteome</keyword>
<feature type="compositionally biased region" description="Basic and acidic residues" evidence="1">
    <location>
        <begin position="335"/>
        <end position="353"/>
    </location>
</feature>
<evidence type="ECO:0000313" key="3">
    <source>
        <dbReference type="Proteomes" id="UP000799439"/>
    </source>
</evidence>
<feature type="compositionally biased region" description="Basic and acidic residues" evidence="1">
    <location>
        <begin position="411"/>
        <end position="431"/>
    </location>
</feature>
<feature type="compositionally biased region" description="Basic and acidic residues" evidence="1">
    <location>
        <begin position="91"/>
        <end position="105"/>
    </location>
</feature>
<feature type="compositionally biased region" description="Polar residues" evidence="1">
    <location>
        <begin position="248"/>
        <end position="257"/>
    </location>
</feature>
<sequence>MTPPHSIALEAHPVEPQSLHGYTAPTTPAEKAFADGSRSSPTKTHGRDEVRGAYRAQSIRAIQEANGDVDAFLEEVEAKRRQLDEQIHRYVKQKEREFKLFERDARIKHRSAGPARPDSSGNSNSPRAGSISSSSAISAATSPELSGKTLHPSALGSNPRSDRARSSKDREAEFVGVFTPSYLPLLNNKGEPQKASSDVTASTSAPAAVVPVKTLAVPDEPTLHRANSDPLDDKNAQKHRIKLEKRTSSSGSESRNLVSALKSPAAQPRLPKRKRVSLIVGDEVVAPSDNVAAYETANELARDLGYRGASAETEDDMSKDTDNGDLPQSGEVETDDKVNGDDDGRSDSDKIVDDTSTNQSSETQPKSGIASALANGRQEGSGTPLHAAGPEAAPSKAIGEDLFGFDDIDDKDAGDGDLHIENISDVDDGHDVSPTPSPAPPEDIPGSLIIPKSSFPPQRPTSQIRTLSSSSSQPVSPGFSRPSVTHDPLIAFAPDALALEREQDADYGLSASFLDRAGSSLGESFMERNAMELRKSGRRRSSGAS</sequence>
<feature type="region of interest" description="Disordered" evidence="1">
    <location>
        <begin position="305"/>
        <end position="486"/>
    </location>
</feature>
<dbReference type="OrthoDB" id="5326588at2759"/>
<dbReference type="Proteomes" id="UP000799439">
    <property type="component" value="Unassembled WGS sequence"/>
</dbReference>
<proteinExistence type="predicted"/>
<gene>
    <name evidence="2" type="ORF">K461DRAFT_297715</name>
</gene>
<comment type="caution">
    <text evidence="2">The sequence shown here is derived from an EMBL/GenBank/DDBJ whole genome shotgun (WGS) entry which is preliminary data.</text>
</comment>
<evidence type="ECO:0000256" key="1">
    <source>
        <dbReference type="SAM" id="MobiDB-lite"/>
    </source>
</evidence>
<feature type="compositionally biased region" description="Basic and acidic residues" evidence="1">
    <location>
        <begin position="160"/>
        <end position="173"/>
    </location>
</feature>
<organism evidence="2 3">
    <name type="scientific">Myriangium duriaei CBS 260.36</name>
    <dbReference type="NCBI Taxonomy" id="1168546"/>
    <lineage>
        <taxon>Eukaryota</taxon>
        <taxon>Fungi</taxon>
        <taxon>Dikarya</taxon>
        <taxon>Ascomycota</taxon>
        <taxon>Pezizomycotina</taxon>
        <taxon>Dothideomycetes</taxon>
        <taxon>Dothideomycetidae</taxon>
        <taxon>Myriangiales</taxon>
        <taxon>Myriangiaceae</taxon>
        <taxon>Myriangium</taxon>
    </lineage>
</organism>
<feature type="region of interest" description="Disordered" evidence="1">
    <location>
        <begin position="91"/>
        <end position="293"/>
    </location>
</feature>
<protein>
    <submittedName>
        <fullName evidence="2">Uncharacterized protein</fullName>
    </submittedName>
</protein>
<reference evidence="2" key="1">
    <citation type="journal article" date="2020" name="Stud. Mycol.">
        <title>101 Dothideomycetes genomes: a test case for predicting lifestyles and emergence of pathogens.</title>
        <authorList>
            <person name="Haridas S."/>
            <person name="Albert R."/>
            <person name="Binder M."/>
            <person name="Bloem J."/>
            <person name="Labutti K."/>
            <person name="Salamov A."/>
            <person name="Andreopoulos B."/>
            <person name="Baker S."/>
            <person name="Barry K."/>
            <person name="Bills G."/>
            <person name="Bluhm B."/>
            <person name="Cannon C."/>
            <person name="Castanera R."/>
            <person name="Culley D."/>
            <person name="Daum C."/>
            <person name="Ezra D."/>
            <person name="Gonzalez J."/>
            <person name="Henrissat B."/>
            <person name="Kuo A."/>
            <person name="Liang C."/>
            <person name="Lipzen A."/>
            <person name="Lutzoni F."/>
            <person name="Magnuson J."/>
            <person name="Mondo S."/>
            <person name="Nolan M."/>
            <person name="Ohm R."/>
            <person name="Pangilinan J."/>
            <person name="Park H.-J."/>
            <person name="Ramirez L."/>
            <person name="Alfaro M."/>
            <person name="Sun H."/>
            <person name="Tritt A."/>
            <person name="Yoshinaga Y."/>
            <person name="Zwiers L.-H."/>
            <person name="Turgeon B."/>
            <person name="Goodwin S."/>
            <person name="Spatafora J."/>
            <person name="Crous P."/>
            <person name="Grigoriev I."/>
        </authorList>
    </citation>
    <scope>NUCLEOTIDE SEQUENCE</scope>
    <source>
        <strain evidence="2">CBS 260.36</strain>
    </source>
</reference>
<feature type="compositionally biased region" description="Low complexity" evidence="1">
    <location>
        <begin position="122"/>
        <end position="143"/>
    </location>
</feature>
<feature type="region of interest" description="Disordered" evidence="1">
    <location>
        <begin position="1"/>
        <end position="52"/>
    </location>
</feature>
<name>A0A9P4IQM6_9PEZI</name>
<evidence type="ECO:0000313" key="2">
    <source>
        <dbReference type="EMBL" id="KAF2148282.1"/>
    </source>
</evidence>
<dbReference type="AlphaFoldDB" id="A0A9P4IQM6"/>
<dbReference type="EMBL" id="ML996093">
    <property type="protein sequence ID" value="KAF2148282.1"/>
    <property type="molecule type" value="Genomic_DNA"/>
</dbReference>
<feature type="compositionally biased region" description="Polar residues" evidence="1">
    <location>
        <begin position="354"/>
        <end position="366"/>
    </location>
</feature>
<feature type="compositionally biased region" description="Low complexity" evidence="1">
    <location>
        <begin position="195"/>
        <end position="212"/>
    </location>
</feature>
<feature type="compositionally biased region" description="Basic and acidic residues" evidence="1">
    <location>
        <begin position="221"/>
        <end position="236"/>
    </location>
</feature>
<accession>A0A9P4IQM6</accession>